<comment type="caution">
    <text evidence="2">The sequence shown here is derived from an EMBL/GenBank/DDBJ whole genome shotgun (WGS) entry which is preliminary data.</text>
</comment>
<reference evidence="2" key="1">
    <citation type="submission" date="2021-11" db="EMBL/GenBank/DDBJ databases">
        <title>Development of a sustainable strategy for remediation of hydrocarbon-contaminated territories based on the waste exchange concept.</title>
        <authorList>
            <person name="Elkin A."/>
        </authorList>
    </citation>
    <scope>NUCLEOTIDE SEQUENCE</scope>
    <source>
        <strain evidence="2">IEGM 757</strain>
    </source>
</reference>
<gene>
    <name evidence="2" type="ORF">LQ384_02255</name>
</gene>
<keyword evidence="1" id="KW-1133">Transmembrane helix</keyword>
<feature type="transmembrane region" description="Helical" evidence="1">
    <location>
        <begin position="49"/>
        <end position="68"/>
    </location>
</feature>
<protein>
    <submittedName>
        <fullName evidence="2">Uncharacterized protein</fullName>
    </submittedName>
</protein>
<dbReference type="RefSeq" id="WP_159418616.1">
    <property type="nucleotide sequence ID" value="NZ_CP027557.1"/>
</dbReference>
<evidence type="ECO:0000313" key="2">
    <source>
        <dbReference type="EMBL" id="MCD2109914.1"/>
    </source>
</evidence>
<keyword evidence="1" id="KW-0472">Membrane</keyword>
<feature type="transmembrane region" description="Helical" evidence="1">
    <location>
        <begin position="80"/>
        <end position="99"/>
    </location>
</feature>
<evidence type="ECO:0000313" key="3">
    <source>
        <dbReference type="Proteomes" id="UP001198630"/>
    </source>
</evidence>
<dbReference type="Proteomes" id="UP001198630">
    <property type="component" value="Unassembled WGS sequence"/>
</dbReference>
<sequence length="141" mass="15309">MSAPERSSVGRRAGYLVAIVVDAVLLYLINGWPGWDVVPLLTEDTTRVLGWVNASIIAGVVTNAVYLVSDPPRLKALGDLVVNGIGLYALVRIWQVFPFDFPDDGSVPWDLIARTVLVVAIFGTIIALIVAVVRLVTGRRR</sequence>
<evidence type="ECO:0000256" key="1">
    <source>
        <dbReference type="SAM" id="Phobius"/>
    </source>
</evidence>
<dbReference type="EMBL" id="JAJNCO010000001">
    <property type="protein sequence ID" value="MCD2109914.1"/>
    <property type="molecule type" value="Genomic_DNA"/>
</dbReference>
<name>A0AAW4XAK7_RHORH</name>
<dbReference type="AlphaFoldDB" id="A0AAW4XAK7"/>
<feature type="transmembrane region" description="Helical" evidence="1">
    <location>
        <begin position="111"/>
        <end position="136"/>
    </location>
</feature>
<proteinExistence type="predicted"/>
<keyword evidence="1" id="KW-0812">Transmembrane</keyword>
<organism evidence="2 3">
    <name type="scientific">Rhodococcus rhodochrous</name>
    <dbReference type="NCBI Taxonomy" id="1829"/>
    <lineage>
        <taxon>Bacteria</taxon>
        <taxon>Bacillati</taxon>
        <taxon>Actinomycetota</taxon>
        <taxon>Actinomycetes</taxon>
        <taxon>Mycobacteriales</taxon>
        <taxon>Nocardiaceae</taxon>
        <taxon>Rhodococcus</taxon>
    </lineage>
</organism>
<feature type="transmembrane region" description="Helical" evidence="1">
    <location>
        <begin position="12"/>
        <end position="29"/>
    </location>
</feature>
<accession>A0AAW4XAK7</accession>